<sequence>MNTLERALIEKVGRENGWENVIESYDPIVVLASARHQAQLSVTPSTTASSFLLQISSDLIHQELIRSLNITVQEGSRIIVPNIDQLARLLHRTAELAQSLQKLAIQTYADRVKEALERTLPNNTEVERLVKQRVGQDIFREALLDYWAGACAVTRIDLPEVLRASHAKPWADCDSDEERLDVFNGFLLSANLDALFDRGLISFDVTGKMIFSPKLSPPHLSNLQLEDGLSLRWLTPEHEPYLAWHRLKIFQM</sequence>
<evidence type="ECO:0000259" key="1">
    <source>
        <dbReference type="Pfam" id="PF13391"/>
    </source>
</evidence>
<proteinExistence type="predicted"/>
<organism evidence="2 3">
    <name type="scientific">Pelotalea chapellei</name>
    <dbReference type="NCBI Taxonomy" id="44671"/>
    <lineage>
        <taxon>Bacteria</taxon>
        <taxon>Pseudomonadati</taxon>
        <taxon>Thermodesulfobacteriota</taxon>
        <taxon>Desulfuromonadia</taxon>
        <taxon>Geobacterales</taxon>
        <taxon>Geobacteraceae</taxon>
        <taxon>Pelotalea</taxon>
    </lineage>
</organism>
<evidence type="ECO:0000313" key="3">
    <source>
        <dbReference type="Proteomes" id="UP000784128"/>
    </source>
</evidence>
<keyword evidence="3" id="KW-1185">Reference proteome</keyword>
<dbReference type="RefSeq" id="WP_214296414.1">
    <property type="nucleotide sequence ID" value="NZ_JAHDYS010000002.1"/>
</dbReference>
<dbReference type="Proteomes" id="UP000784128">
    <property type="component" value="Unassembled WGS sequence"/>
</dbReference>
<comment type="caution">
    <text evidence="2">The sequence shown here is derived from an EMBL/GenBank/DDBJ whole genome shotgun (WGS) entry which is preliminary data.</text>
</comment>
<reference evidence="2 3" key="1">
    <citation type="submission" date="2021-05" db="EMBL/GenBank/DDBJ databases">
        <title>The draft genome of Geobacter chapellei DSM 13688.</title>
        <authorList>
            <person name="Xu Z."/>
            <person name="Masuda Y."/>
            <person name="Itoh H."/>
            <person name="Senoo K."/>
        </authorList>
    </citation>
    <scope>NUCLEOTIDE SEQUENCE [LARGE SCALE GENOMIC DNA]</scope>
    <source>
        <strain evidence="2 3">DSM 13688</strain>
    </source>
</reference>
<evidence type="ECO:0000313" key="2">
    <source>
        <dbReference type="EMBL" id="MBT1070701.1"/>
    </source>
</evidence>
<keyword evidence="2" id="KW-0378">Hydrolase</keyword>
<gene>
    <name evidence="2" type="ORF">KJB30_02790</name>
</gene>
<keyword evidence="2" id="KW-0255">Endonuclease</keyword>
<name>A0ABS5U4U9_9BACT</name>
<protein>
    <submittedName>
        <fullName evidence="2">HNH endonuclease</fullName>
    </submittedName>
</protein>
<accession>A0ABS5U4U9</accession>
<keyword evidence="2" id="KW-0540">Nuclease</keyword>
<dbReference type="Pfam" id="PF13391">
    <property type="entry name" value="HNH_2"/>
    <property type="match status" value="1"/>
</dbReference>
<feature type="domain" description="HNH nuclease" evidence="1">
    <location>
        <begin position="151"/>
        <end position="204"/>
    </location>
</feature>
<dbReference type="InterPro" id="IPR003615">
    <property type="entry name" value="HNH_nuc"/>
</dbReference>
<dbReference type="EMBL" id="JAHDYS010000002">
    <property type="protein sequence ID" value="MBT1070701.1"/>
    <property type="molecule type" value="Genomic_DNA"/>
</dbReference>
<dbReference type="GO" id="GO:0004519">
    <property type="term" value="F:endonuclease activity"/>
    <property type="evidence" value="ECO:0007669"/>
    <property type="project" value="UniProtKB-KW"/>
</dbReference>